<evidence type="ECO:0000313" key="1">
    <source>
        <dbReference type="EMBL" id="TKR86618.1"/>
    </source>
</evidence>
<reference evidence="1 2" key="1">
    <citation type="journal article" date="2015" name="Genome Biol.">
        <title>Comparative genomics of Steinernema reveals deeply conserved gene regulatory networks.</title>
        <authorList>
            <person name="Dillman A.R."/>
            <person name="Macchietto M."/>
            <person name="Porter C.F."/>
            <person name="Rogers A."/>
            <person name="Williams B."/>
            <person name="Antoshechkin I."/>
            <person name="Lee M.M."/>
            <person name="Goodwin Z."/>
            <person name="Lu X."/>
            <person name="Lewis E.E."/>
            <person name="Goodrich-Blair H."/>
            <person name="Stock S.P."/>
            <person name="Adams B.J."/>
            <person name="Sternberg P.W."/>
            <person name="Mortazavi A."/>
        </authorList>
    </citation>
    <scope>NUCLEOTIDE SEQUENCE [LARGE SCALE GENOMIC DNA]</scope>
    <source>
        <strain evidence="1 2">ALL</strain>
    </source>
</reference>
<sequence length="108" mass="11155">MQSQDPATAAALRDPPFCVFSRLHAPRVSCSASSYDARRCAQSRTKLDCSQAPVSIIPAGRFMPAEAGLSFMPAEAGLSFMSAGTLLAGSASQALAAGPVEAQRPGVR</sequence>
<dbReference type="Proteomes" id="UP000298663">
    <property type="component" value="Unassembled WGS sequence"/>
</dbReference>
<dbReference type="EMBL" id="AZBU02000003">
    <property type="protein sequence ID" value="TKR86618.1"/>
    <property type="molecule type" value="Genomic_DNA"/>
</dbReference>
<gene>
    <name evidence="1" type="ORF">L596_011174</name>
</gene>
<protein>
    <submittedName>
        <fullName evidence="1">Uncharacterized protein</fullName>
    </submittedName>
</protein>
<keyword evidence="2" id="KW-1185">Reference proteome</keyword>
<proteinExistence type="predicted"/>
<evidence type="ECO:0000313" key="2">
    <source>
        <dbReference type="Proteomes" id="UP000298663"/>
    </source>
</evidence>
<reference evidence="1 2" key="2">
    <citation type="journal article" date="2019" name="G3 (Bethesda)">
        <title>Hybrid Assembly of the Genome of the Entomopathogenic Nematode Steinernema carpocapsae Identifies the X-Chromosome.</title>
        <authorList>
            <person name="Serra L."/>
            <person name="Macchietto M."/>
            <person name="Macias-Munoz A."/>
            <person name="McGill C.J."/>
            <person name="Rodriguez I.M."/>
            <person name="Rodriguez B."/>
            <person name="Murad R."/>
            <person name="Mortazavi A."/>
        </authorList>
    </citation>
    <scope>NUCLEOTIDE SEQUENCE [LARGE SCALE GENOMIC DNA]</scope>
    <source>
        <strain evidence="1 2">ALL</strain>
    </source>
</reference>
<organism evidence="1 2">
    <name type="scientific">Steinernema carpocapsae</name>
    <name type="common">Entomopathogenic nematode</name>
    <dbReference type="NCBI Taxonomy" id="34508"/>
    <lineage>
        <taxon>Eukaryota</taxon>
        <taxon>Metazoa</taxon>
        <taxon>Ecdysozoa</taxon>
        <taxon>Nematoda</taxon>
        <taxon>Chromadorea</taxon>
        <taxon>Rhabditida</taxon>
        <taxon>Tylenchina</taxon>
        <taxon>Panagrolaimomorpha</taxon>
        <taxon>Strongyloidoidea</taxon>
        <taxon>Steinernematidae</taxon>
        <taxon>Steinernema</taxon>
    </lineage>
</organism>
<name>A0A4U5NSY6_STECR</name>
<accession>A0A4U5NSY6</accession>
<dbReference type="AlphaFoldDB" id="A0A4U5NSY6"/>
<comment type="caution">
    <text evidence="1">The sequence shown here is derived from an EMBL/GenBank/DDBJ whole genome shotgun (WGS) entry which is preliminary data.</text>
</comment>